<dbReference type="Pfam" id="PF13439">
    <property type="entry name" value="Glyco_transf_4"/>
    <property type="match status" value="1"/>
</dbReference>
<dbReference type="CDD" id="cd03801">
    <property type="entry name" value="GT4_PimA-like"/>
    <property type="match status" value="1"/>
</dbReference>
<feature type="domain" description="Glycosyl transferase family 1" evidence="3">
    <location>
        <begin position="184"/>
        <end position="331"/>
    </location>
</feature>
<evidence type="ECO:0000256" key="1">
    <source>
        <dbReference type="ARBA" id="ARBA00022676"/>
    </source>
</evidence>
<dbReference type="PANTHER" id="PTHR12526:SF630">
    <property type="entry name" value="GLYCOSYLTRANSFERASE"/>
    <property type="match status" value="1"/>
</dbReference>
<evidence type="ECO:0000313" key="5">
    <source>
        <dbReference type="EMBL" id="GIG73660.1"/>
    </source>
</evidence>
<dbReference type="InterPro" id="IPR001296">
    <property type="entry name" value="Glyco_trans_1"/>
</dbReference>
<dbReference type="GO" id="GO:0016757">
    <property type="term" value="F:glycosyltransferase activity"/>
    <property type="evidence" value="ECO:0007669"/>
    <property type="project" value="UniProtKB-KW"/>
</dbReference>
<evidence type="ECO:0000256" key="2">
    <source>
        <dbReference type="ARBA" id="ARBA00022679"/>
    </source>
</evidence>
<gene>
    <name evidence="5" type="ORF">Pfl04_20640</name>
</gene>
<reference evidence="5" key="1">
    <citation type="submission" date="2021-01" db="EMBL/GenBank/DDBJ databases">
        <title>Whole genome shotgun sequence of Planosporangium flavigriseum NBRC 105377.</title>
        <authorList>
            <person name="Komaki H."/>
            <person name="Tamura T."/>
        </authorList>
    </citation>
    <scope>NUCLEOTIDE SEQUENCE</scope>
    <source>
        <strain evidence="5">NBRC 105377</strain>
    </source>
</reference>
<keyword evidence="2" id="KW-0808">Transferase</keyword>
<name>A0A8J3LUS2_9ACTN</name>
<dbReference type="Pfam" id="PF00534">
    <property type="entry name" value="Glycos_transf_1"/>
    <property type="match status" value="1"/>
</dbReference>
<protein>
    <submittedName>
        <fullName evidence="5">Uncharacterized protein</fullName>
    </submittedName>
</protein>
<dbReference type="RefSeq" id="WP_168077741.1">
    <property type="nucleotide sequence ID" value="NZ_BAAAQJ010000003.1"/>
</dbReference>
<dbReference type="Proteomes" id="UP000653674">
    <property type="component" value="Unassembled WGS sequence"/>
</dbReference>
<comment type="caution">
    <text evidence="5">The sequence shown here is derived from an EMBL/GenBank/DDBJ whole genome shotgun (WGS) entry which is preliminary data.</text>
</comment>
<feature type="domain" description="Glycosyltransferase subfamily 4-like N-terminal" evidence="4">
    <location>
        <begin position="16"/>
        <end position="172"/>
    </location>
</feature>
<evidence type="ECO:0000259" key="4">
    <source>
        <dbReference type="Pfam" id="PF13439"/>
    </source>
</evidence>
<dbReference type="SUPFAM" id="SSF53756">
    <property type="entry name" value="UDP-Glycosyltransferase/glycogen phosphorylase"/>
    <property type="match status" value="1"/>
</dbReference>
<keyword evidence="6" id="KW-1185">Reference proteome</keyword>
<evidence type="ECO:0000259" key="3">
    <source>
        <dbReference type="Pfam" id="PF00534"/>
    </source>
</evidence>
<dbReference type="Gene3D" id="3.40.50.2000">
    <property type="entry name" value="Glycogen Phosphorylase B"/>
    <property type="match status" value="2"/>
</dbReference>
<keyword evidence="1" id="KW-0328">Glycosyltransferase</keyword>
<organism evidence="5 6">
    <name type="scientific">Planosporangium flavigriseum</name>
    <dbReference type="NCBI Taxonomy" id="373681"/>
    <lineage>
        <taxon>Bacteria</taxon>
        <taxon>Bacillati</taxon>
        <taxon>Actinomycetota</taxon>
        <taxon>Actinomycetes</taxon>
        <taxon>Micromonosporales</taxon>
        <taxon>Micromonosporaceae</taxon>
        <taxon>Planosporangium</taxon>
    </lineage>
</organism>
<dbReference type="AlphaFoldDB" id="A0A8J3LUS2"/>
<evidence type="ECO:0000313" key="6">
    <source>
        <dbReference type="Proteomes" id="UP000653674"/>
    </source>
</evidence>
<proteinExistence type="predicted"/>
<dbReference type="PANTHER" id="PTHR12526">
    <property type="entry name" value="GLYCOSYLTRANSFERASE"/>
    <property type="match status" value="1"/>
</dbReference>
<accession>A0A8J3LUS2</accession>
<dbReference type="InterPro" id="IPR028098">
    <property type="entry name" value="Glyco_trans_4-like_N"/>
</dbReference>
<sequence length="374" mass="39732">MVGQLRLAMVVDSEAFGGAEVYVRQLLHRAPPWVDPTLLVAAPIAPYFGSPAFNSGGFNSGAVVEAVPLTRHAESAPALASALAAVDPEVAHVNLVDPASNRAALLAAQACAPTVATLHLHGDLGPDPAQLRTVYANLDAVVATSAEVARQLRDDLGVPATAIHRVRNGVDLPSRVAYPPGLQPLVAGAVGRLTDQKGFDLLIEAVSQVDRHGRQLRVVIAGQGRDRERLERQAKDLPVTFIGQCPDIPALLRGLDLFCLPSRREGLSLALLEAMAHGLPCLTTAVGDTADAVGPDAMVIPPEDVDELILAFDRLLGDPELRRDLGRRARLRALREFDADRMVTQTVRVLADAATYPPVARRRPASAPHRPATG</sequence>
<dbReference type="EMBL" id="BONU01000010">
    <property type="protein sequence ID" value="GIG73660.1"/>
    <property type="molecule type" value="Genomic_DNA"/>
</dbReference>